<reference evidence="3 4" key="1">
    <citation type="journal article" date="2019" name="Int. J. Syst. Evol. Microbiol.">
        <title>The Global Catalogue of Microorganisms (GCM) 10K type strain sequencing project: providing services to taxonomists for standard genome sequencing and annotation.</title>
        <authorList>
            <consortium name="The Broad Institute Genomics Platform"/>
            <consortium name="The Broad Institute Genome Sequencing Center for Infectious Disease"/>
            <person name="Wu L."/>
            <person name="Ma J."/>
        </authorList>
    </citation>
    <scope>NUCLEOTIDE SEQUENCE [LARGE SCALE GENOMIC DNA]</scope>
    <source>
        <strain evidence="3 4">JCM 9383</strain>
    </source>
</reference>
<keyword evidence="4" id="KW-1185">Reference proteome</keyword>
<keyword evidence="2" id="KW-0472">Membrane</keyword>
<dbReference type="InterPro" id="IPR007313">
    <property type="entry name" value="FxsA"/>
</dbReference>
<sequence length="202" mass="21708">MPILVLLLVAAVVEISVLVVIGQAIGLLPTLGLLLAAAVLGTWLVRREGRRTLREVNDAFRAKRPPTRELADGVLIAAGGILIVLPGFVSDVLGLLCLFPPTRALLRGRLQRAAERRSRNVQDQVWLHAQRMQREQAAAGSGPANGFRTPGGDVIDGEVVSVDEDDEPSPRGDGDTPEIQARSQRSDRGNAQAEPPEDRPGR</sequence>
<dbReference type="NCBIfam" id="NF008528">
    <property type="entry name" value="PRK11463.1-2"/>
    <property type="match status" value="1"/>
</dbReference>
<dbReference type="PANTHER" id="PTHR35335">
    <property type="entry name" value="UPF0716 PROTEIN FXSA"/>
    <property type="match status" value="1"/>
</dbReference>
<protein>
    <submittedName>
        <fullName evidence="3">Uncharacterized protein</fullName>
    </submittedName>
</protein>
<dbReference type="PANTHER" id="PTHR35335:SF1">
    <property type="entry name" value="UPF0716 PROTEIN FXSA"/>
    <property type="match status" value="1"/>
</dbReference>
<feature type="compositionally biased region" description="Low complexity" evidence="1">
    <location>
        <begin position="151"/>
        <end position="160"/>
    </location>
</feature>
<proteinExistence type="predicted"/>
<dbReference type="EMBL" id="BAAAUX010000019">
    <property type="protein sequence ID" value="GAA2806934.1"/>
    <property type="molecule type" value="Genomic_DNA"/>
</dbReference>
<dbReference type="Pfam" id="PF04186">
    <property type="entry name" value="FxsA"/>
    <property type="match status" value="1"/>
</dbReference>
<accession>A0ABN3VJ34</accession>
<evidence type="ECO:0000313" key="3">
    <source>
        <dbReference type="EMBL" id="GAA2806934.1"/>
    </source>
</evidence>
<keyword evidence="2" id="KW-1133">Transmembrane helix</keyword>
<name>A0ABN3VJ34_9PSEU</name>
<dbReference type="RefSeq" id="WP_344683236.1">
    <property type="nucleotide sequence ID" value="NZ_BAAAUX010000019.1"/>
</dbReference>
<evidence type="ECO:0000256" key="2">
    <source>
        <dbReference type="SAM" id="Phobius"/>
    </source>
</evidence>
<feature type="transmembrane region" description="Helical" evidence="2">
    <location>
        <begin position="70"/>
        <end position="89"/>
    </location>
</feature>
<evidence type="ECO:0000313" key="4">
    <source>
        <dbReference type="Proteomes" id="UP001500979"/>
    </source>
</evidence>
<dbReference type="Proteomes" id="UP001500979">
    <property type="component" value="Unassembled WGS sequence"/>
</dbReference>
<gene>
    <name evidence="3" type="ORF">GCM10010470_47730</name>
</gene>
<feature type="transmembrane region" description="Helical" evidence="2">
    <location>
        <begin position="25"/>
        <end position="45"/>
    </location>
</feature>
<comment type="caution">
    <text evidence="3">The sequence shown here is derived from an EMBL/GenBank/DDBJ whole genome shotgun (WGS) entry which is preliminary data.</text>
</comment>
<feature type="region of interest" description="Disordered" evidence="1">
    <location>
        <begin position="132"/>
        <end position="202"/>
    </location>
</feature>
<evidence type="ECO:0000256" key="1">
    <source>
        <dbReference type="SAM" id="MobiDB-lite"/>
    </source>
</evidence>
<organism evidence="3 4">
    <name type="scientific">Saccharopolyspora taberi</name>
    <dbReference type="NCBI Taxonomy" id="60895"/>
    <lineage>
        <taxon>Bacteria</taxon>
        <taxon>Bacillati</taxon>
        <taxon>Actinomycetota</taxon>
        <taxon>Actinomycetes</taxon>
        <taxon>Pseudonocardiales</taxon>
        <taxon>Pseudonocardiaceae</taxon>
        <taxon>Saccharopolyspora</taxon>
    </lineage>
</organism>
<keyword evidence="2" id="KW-0812">Transmembrane</keyword>